<dbReference type="Proteomes" id="UP000177996">
    <property type="component" value="Unassembled WGS sequence"/>
</dbReference>
<name>A0A1G2D561_9BACT</name>
<protein>
    <submittedName>
        <fullName evidence="1">Uncharacterized protein</fullName>
    </submittedName>
</protein>
<comment type="caution">
    <text evidence="1">The sequence shown here is derived from an EMBL/GenBank/DDBJ whole genome shotgun (WGS) entry which is preliminary data.</text>
</comment>
<gene>
    <name evidence="1" type="ORF">A3D65_01195</name>
</gene>
<proteinExistence type="predicted"/>
<accession>A0A1G2D561</accession>
<dbReference type="STRING" id="1798661.A3D65_01195"/>
<dbReference type="AlphaFoldDB" id="A0A1G2D561"/>
<dbReference type="EMBL" id="MHLL01000030">
    <property type="protein sequence ID" value="OGZ08677.1"/>
    <property type="molecule type" value="Genomic_DNA"/>
</dbReference>
<sequence>MALARECLRQTEAGRQRISSGQPVGMSRRVYVAIAALPSTAGERCRSPHPKCIRGECVTFAHSPLHQALETTRMLVENILSHQQEDREMLCNGKFIKVFGTLAIVVVTSNNRKEFRLMGSMLSRNPYQKAVPLDDDHALLLLDGIEERAKRLHAESLERDLAQIAKVKAILKGESCERKD</sequence>
<organism evidence="1 2">
    <name type="scientific">Candidatus Lloydbacteria bacterium RIFCSPHIGHO2_02_FULL_50_13</name>
    <dbReference type="NCBI Taxonomy" id="1798661"/>
    <lineage>
        <taxon>Bacteria</taxon>
        <taxon>Candidatus Lloydiibacteriota</taxon>
    </lineage>
</organism>
<reference evidence="1 2" key="1">
    <citation type="journal article" date="2016" name="Nat. Commun.">
        <title>Thousands of microbial genomes shed light on interconnected biogeochemical processes in an aquifer system.</title>
        <authorList>
            <person name="Anantharaman K."/>
            <person name="Brown C.T."/>
            <person name="Hug L.A."/>
            <person name="Sharon I."/>
            <person name="Castelle C.J."/>
            <person name="Probst A.J."/>
            <person name="Thomas B.C."/>
            <person name="Singh A."/>
            <person name="Wilkins M.J."/>
            <person name="Karaoz U."/>
            <person name="Brodie E.L."/>
            <person name="Williams K.H."/>
            <person name="Hubbard S.S."/>
            <person name="Banfield J.F."/>
        </authorList>
    </citation>
    <scope>NUCLEOTIDE SEQUENCE [LARGE SCALE GENOMIC DNA]</scope>
</reference>
<evidence type="ECO:0000313" key="2">
    <source>
        <dbReference type="Proteomes" id="UP000177996"/>
    </source>
</evidence>
<evidence type="ECO:0000313" key="1">
    <source>
        <dbReference type="EMBL" id="OGZ08677.1"/>
    </source>
</evidence>